<evidence type="ECO:0000313" key="9">
    <source>
        <dbReference type="Proteomes" id="UP000826271"/>
    </source>
</evidence>
<feature type="region of interest" description="Disordered" evidence="6">
    <location>
        <begin position="1"/>
        <end position="43"/>
    </location>
</feature>
<dbReference type="GO" id="GO:0003729">
    <property type="term" value="F:mRNA binding"/>
    <property type="evidence" value="ECO:0007669"/>
    <property type="project" value="InterPro"/>
</dbReference>
<dbReference type="GO" id="GO:0008270">
    <property type="term" value="F:zinc ion binding"/>
    <property type="evidence" value="ECO:0007669"/>
    <property type="project" value="UniProtKB-KW"/>
</dbReference>
<evidence type="ECO:0000256" key="1">
    <source>
        <dbReference type="ARBA" id="ARBA00022723"/>
    </source>
</evidence>
<dbReference type="PANTHER" id="PTHR12547">
    <property type="entry name" value="CCCH ZINC FINGER/TIS11-RELATED"/>
    <property type="match status" value="1"/>
</dbReference>
<dbReference type="InterPro" id="IPR036855">
    <property type="entry name" value="Znf_CCCH_sf"/>
</dbReference>
<evidence type="ECO:0000256" key="6">
    <source>
        <dbReference type="SAM" id="MobiDB-lite"/>
    </source>
</evidence>
<keyword evidence="3 5" id="KW-0863">Zinc-finger</keyword>
<accession>A0AAV6XH51</accession>
<dbReference type="PROSITE" id="PS50103">
    <property type="entry name" value="ZF_C3H1"/>
    <property type="match status" value="2"/>
</dbReference>
<keyword evidence="4 5" id="KW-0862">Zinc</keyword>
<keyword evidence="2" id="KW-0677">Repeat</keyword>
<dbReference type="InterPro" id="IPR045877">
    <property type="entry name" value="ZFP36-like"/>
</dbReference>
<feature type="domain" description="C3H1-type" evidence="7">
    <location>
        <begin position="54"/>
        <end position="81"/>
    </location>
</feature>
<dbReference type="SMART" id="SM00356">
    <property type="entry name" value="ZnF_C3H1"/>
    <property type="match status" value="2"/>
</dbReference>
<gene>
    <name evidence="8" type="ORF">BUALT_Bualt07G0133400</name>
</gene>
<dbReference type="PANTHER" id="PTHR12547:SF162">
    <property type="entry name" value="ZINC FINGER CCCH DOMAIN-CONTAINING PROTEIN 15"/>
    <property type="match status" value="1"/>
</dbReference>
<evidence type="ECO:0000313" key="8">
    <source>
        <dbReference type="EMBL" id="KAG8379861.1"/>
    </source>
</evidence>
<dbReference type="SUPFAM" id="SSF90229">
    <property type="entry name" value="CCCH zinc finger"/>
    <property type="match status" value="2"/>
</dbReference>
<organism evidence="8 9">
    <name type="scientific">Buddleja alternifolia</name>
    <dbReference type="NCBI Taxonomy" id="168488"/>
    <lineage>
        <taxon>Eukaryota</taxon>
        <taxon>Viridiplantae</taxon>
        <taxon>Streptophyta</taxon>
        <taxon>Embryophyta</taxon>
        <taxon>Tracheophyta</taxon>
        <taxon>Spermatophyta</taxon>
        <taxon>Magnoliopsida</taxon>
        <taxon>eudicotyledons</taxon>
        <taxon>Gunneridae</taxon>
        <taxon>Pentapetalae</taxon>
        <taxon>asterids</taxon>
        <taxon>lamiids</taxon>
        <taxon>Lamiales</taxon>
        <taxon>Scrophulariaceae</taxon>
        <taxon>Buddlejeae</taxon>
        <taxon>Buddleja</taxon>
    </lineage>
</organism>
<keyword evidence="9" id="KW-1185">Reference proteome</keyword>
<dbReference type="Gene3D" id="4.10.1000.10">
    <property type="entry name" value="Zinc finger, CCCH-type"/>
    <property type="match status" value="2"/>
</dbReference>
<dbReference type="Proteomes" id="UP000826271">
    <property type="component" value="Unassembled WGS sequence"/>
</dbReference>
<sequence length="237" mass="26874">MGRFSDTQISTPTGYGGNNAFNNFPQSRPNFKKTNPNPSPRIPLSINRSKLSIPFKSRLCFLFQKGKCYYGENCHFSHSSSDIGNPRLNGVVIGRHSNKGSSTEEYCSTGEVCTYGGNCVYKAPEGYYFNRVRKKNCLCKQWERFGRCSYGVMCIFAHGKAELQQLGSPAETPYQYTPKTSLAASQPNNKPARESGIKIADNRLQPTDERCFLKWDVEKMSEIYGDWIGERQNLHFR</sequence>
<comment type="caution">
    <text evidence="8">The sequence shown here is derived from an EMBL/GenBank/DDBJ whole genome shotgun (WGS) entry which is preliminary data.</text>
</comment>
<feature type="domain" description="C3H1-type" evidence="7">
    <location>
        <begin position="138"/>
        <end position="161"/>
    </location>
</feature>
<dbReference type="AlphaFoldDB" id="A0AAV6XH51"/>
<proteinExistence type="predicted"/>
<evidence type="ECO:0000256" key="4">
    <source>
        <dbReference type="ARBA" id="ARBA00022833"/>
    </source>
</evidence>
<evidence type="ECO:0000256" key="3">
    <source>
        <dbReference type="ARBA" id="ARBA00022771"/>
    </source>
</evidence>
<feature type="compositionally biased region" description="Polar residues" evidence="6">
    <location>
        <begin position="1"/>
        <end position="36"/>
    </location>
</feature>
<evidence type="ECO:0000256" key="2">
    <source>
        <dbReference type="ARBA" id="ARBA00022737"/>
    </source>
</evidence>
<reference evidence="8" key="1">
    <citation type="submission" date="2019-10" db="EMBL/GenBank/DDBJ databases">
        <authorList>
            <person name="Zhang R."/>
            <person name="Pan Y."/>
            <person name="Wang J."/>
            <person name="Ma R."/>
            <person name="Yu S."/>
        </authorList>
    </citation>
    <scope>NUCLEOTIDE SEQUENCE</scope>
    <source>
        <strain evidence="8">LA-IB0</strain>
        <tissue evidence="8">Leaf</tissue>
    </source>
</reference>
<keyword evidence="1 5" id="KW-0479">Metal-binding</keyword>
<evidence type="ECO:0000256" key="5">
    <source>
        <dbReference type="PROSITE-ProRule" id="PRU00723"/>
    </source>
</evidence>
<feature type="zinc finger region" description="C3H1-type" evidence="5">
    <location>
        <begin position="54"/>
        <end position="81"/>
    </location>
</feature>
<evidence type="ECO:0000259" key="7">
    <source>
        <dbReference type="PROSITE" id="PS50103"/>
    </source>
</evidence>
<dbReference type="Pfam" id="PF00642">
    <property type="entry name" value="zf-CCCH"/>
    <property type="match status" value="1"/>
</dbReference>
<dbReference type="InterPro" id="IPR000571">
    <property type="entry name" value="Znf_CCCH"/>
</dbReference>
<dbReference type="EMBL" id="WHWC01000007">
    <property type="protein sequence ID" value="KAG8379861.1"/>
    <property type="molecule type" value="Genomic_DNA"/>
</dbReference>
<protein>
    <recommendedName>
        <fullName evidence="7">C3H1-type domain-containing protein</fullName>
    </recommendedName>
</protein>
<name>A0AAV6XH51_9LAMI</name>
<feature type="zinc finger region" description="C3H1-type" evidence="5">
    <location>
        <begin position="138"/>
        <end position="161"/>
    </location>
</feature>